<evidence type="ECO:0000256" key="6">
    <source>
        <dbReference type="ARBA" id="ARBA00023004"/>
    </source>
</evidence>
<dbReference type="InterPro" id="IPR002401">
    <property type="entry name" value="Cyt_P450_E_grp-I"/>
</dbReference>
<dbReference type="PANTHER" id="PTHR24305:SF230">
    <property type="entry name" value="P450, PUTATIVE (EUROFUNG)-RELATED"/>
    <property type="match status" value="1"/>
</dbReference>
<dbReference type="InterPro" id="IPR050121">
    <property type="entry name" value="Cytochrome_P450_monoxygenase"/>
</dbReference>
<name>A0A9W9VTT7_9EURO</name>
<dbReference type="PANTHER" id="PTHR24305">
    <property type="entry name" value="CYTOCHROME P450"/>
    <property type="match status" value="1"/>
</dbReference>
<dbReference type="SUPFAM" id="SSF48264">
    <property type="entry name" value="Cytochrome P450"/>
    <property type="match status" value="1"/>
</dbReference>
<dbReference type="Pfam" id="PF00067">
    <property type="entry name" value="p450"/>
    <property type="match status" value="1"/>
</dbReference>
<evidence type="ECO:0000256" key="4">
    <source>
        <dbReference type="ARBA" id="ARBA00022723"/>
    </source>
</evidence>
<evidence type="ECO:0000256" key="8">
    <source>
        <dbReference type="PIRSR" id="PIRSR602401-1"/>
    </source>
</evidence>
<keyword evidence="6 8" id="KW-0408">Iron</keyword>
<reference evidence="10" key="2">
    <citation type="journal article" date="2023" name="IMA Fungus">
        <title>Comparative genomic study of the Penicillium genus elucidates a diverse pangenome and 15 lateral gene transfer events.</title>
        <authorList>
            <person name="Petersen C."/>
            <person name="Sorensen T."/>
            <person name="Nielsen M.R."/>
            <person name="Sondergaard T.E."/>
            <person name="Sorensen J.L."/>
            <person name="Fitzpatrick D.A."/>
            <person name="Frisvad J.C."/>
            <person name="Nielsen K.L."/>
        </authorList>
    </citation>
    <scope>NUCLEOTIDE SEQUENCE</scope>
    <source>
        <strain evidence="10">IBT 29864</strain>
    </source>
</reference>
<evidence type="ECO:0000256" key="2">
    <source>
        <dbReference type="ARBA" id="ARBA00010617"/>
    </source>
</evidence>
<keyword evidence="3 8" id="KW-0349">Heme</keyword>
<evidence type="ECO:0000256" key="5">
    <source>
        <dbReference type="ARBA" id="ARBA00023002"/>
    </source>
</evidence>
<dbReference type="Proteomes" id="UP001147782">
    <property type="component" value="Unassembled WGS sequence"/>
</dbReference>
<dbReference type="GO" id="GO:0020037">
    <property type="term" value="F:heme binding"/>
    <property type="evidence" value="ECO:0007669"/>
    <property type="project" value="InterPro"/>
</dbReference>
<dbReference type="EMBL" id="JAPZBS010000001">
    <property type="protein sequence ID" value="KAJ5389024.1"/>
    <property type="molecule type" value="Genomic_DNA"/>
</dbReference>
<dbReference type="InterPro" id="IPR001128">
    <property type="entry name" value="Cyt_P450"/>
</dbReference>
<dbReference type="PRINTS" id="PR00463">
    <property type="entry name" value="EP450I"/>
</dbReference>
<evidence type="ECO:0000313" key="10">
    <source>
        <dbReference type="EMBL" id="KAJ5389024.1"/>
    </source>
</evidence>
<dbReference type="GO" id="GO:0005506">
    <property type="term" value="F:iron ion binding"/>
    <property type="evidence" value="ECO:0007669"/>
    <property type="project" value="InterPro"/>
</dbReference>
<comment type="cofactor">
    <cofactor evidence="1 8">
        <name>heme</name>
        <dbReference type="ChEBI" id="CHEBI:30413"/>
    </cofactor>
</comment>
<accession>A0A9W9VTT7</accession>
<keyword evidence="5 9" id="KW-0560">Oxidoreductase</keyword>
<dbReference type="FunFam" id="1.10.630.10:FF:000047">
    <property type="entry name" value="Cytochrome P450 monooxygenase"/>
    <property type="match status" value="1"/>
</dbReference>
<dbReference type="InterPro" id="IPR017972">
    <property type="entry name" value="Cyt_P450_CS"/>
</dbReference>
<dbReference type="PRINTS" id="PR00385">
    <property type="entry name" value="P450"/>
</dbReference>
<comment type="similarity">
    <text evidence="2 9">Belongs to the cytochrome P450 family.</text>
</comment>
<dbReference type="GO" id="GO:0016705">
    <property type="term" value="F:oxidoreductase activity, acting on paired donors, with incorporation or reduction of molecular oxygen"/>
    <property type="evidence" value="ECO:0007669"/>
    <property type="project" value="InterPro"/>
</dbReference>
<dbReference type="RefSeq" id="XP_056559752.1">
    <property type="nucleotide sequence ID" value="XM_056693023.1"/>
</dbReference>
<feature type="binding site" description="axial binding residue" evidence="8">
    <location>
        <position position="463"/>
    </location>
    <ligand>
        <name>heme</name>
        <dbReference type="ChEBI" id="CHEBI:30413"/>
    </ligand>
    <ligandPart>
        <name>Fe</name>
        <dbReference type="ChEBI" id="CHEBI:18248"/>
    </ligandPart>
</feature>
<evidence type="ECO:0000256" key="1">
    <source>
        <dbReference type="ARBA" id="ARBA00001971"/>
    </source>
</evidence>
<dbReference type="GO" id="GO:0004497">
    <property type="term" value="F:monooxygenase activity"/>
    <property type="evidence" value="ECO:0007669"/>
    <property type="project" value="UniProtKB-KW"/>
</dbReference>
<dbReference type="AlphaFoldDB" id="A0A9W9VTT7"/>
<dbReference type="InterPro" id="IPR036396">
    <property type="entry name" value="Cyt_P450_sf"/>
</dbReference>
<comment type="caution">
    <text evidence="10">The sequence shown here is derived from an EMBL/GenBank/DDBJ whole genome shotgun (WGS) entry which is preliminary data.</text>
</comment>
<dbReference type="GO" id="GO:0043386">
    <property type="term" value="P:mycotoxin biosynthetic process"/>
    <property type="evidence" value="ECO:0007669"/>
    <property type="project" value="UniProtKB-ARBA"/>
</dbReference>
<proteinExistence type="inferred from homology"/>
<evidence type="ECO:0000256" key="9">
    <source>
        <dbReference type="RuleBase" id="RU000461"/>
    </source>
</evidence>
<dbReference type="GeneID" id="81432200"/>
<sequence length="519" mass="58214">MPLFSTLASLQSMPPSAVGNGSSAIILAGGFILACMLSAEQPLCAFAVYMIYNLYFHPLASYPGPRLNAATPFPLYRAILGGELPMYTEKLHEKYGEVVRIAPGEVTFINPDAWKDIYAIRPGKAQKPKDQRHVSVGPNHIPSILRTDDQTHARYRRSLSHGFSESSLQKQEVIVKGYIDMLIQRLHELSKPGSTVVDMTNWYNYTTFDIIGDLAFGESFGCLENSKYHFWVSVIFSHFRTAAWANIMRRVPFGQYLMKWIVPKKVQVEKKAQNKMTHEKVRARINSGDNGRPDFLSNVLKQPVEKGMTEGELVSNSYVLIIAGSETTATLLSGVTYYILTVPGVMDKLKAEIQGAFVTEEEITWSAVNQLPYTLAVLNEGLRMYPPVPFGFPRMVEGKGDFVCGRWVPGGTSIGVPILAASRSDANFHKSREFIPERFMGEPEFESDKRNAVQPFSVGPRNCLGRNLAYAEMRLILARMIWNFDMEISPDSMNWINQKAYVVWEKPALNVKLAPVVHA</sequence>
<gene>
    <name evidence="10" type="ORF">N7496_000092</name>
</gene>
<keyword evidence="11" id="KW-1185">Reference proteome</keyword>
<dbReference type="CDD" id="cd11058">
    <property type="entry name" value="CYP60B-like"/>
    <property type="match status" value="1"/>
</dbReference>
<keyword evidence="4 8" id="KW-0479">Metal-binding</keyword>
<reference evidence="10" key="1">
    <citation type="submission" date="2022-11" db="EMBL/GenBank/DDBJ databases">
        <authorList>
            <person name="Petersen C."/>
        </authorList>
    </citation>
    <scope>NUCLEOTIDE SEQUENCE</scope>
    <source>
        <strain evidence="10">IBT 29864</strain>
    </source>
</reference>
<evidence type="ECO:0000256" key="3">
    <source>
        <dbReference type="ARBA" id="ARBA00022617"/>
    </source>
</evidence>
<evidence type="ECO:0000313" key="11">
    <source>
        <dbReference type="Proteomes" id="UP001147782"/>
    </source>
</evidence>
<dbReference type="OrthoDB" id="1470350at2759"/>
<dbReference type="Gene3D" id="1.10.630.10">
    <property type="entry name" value="Cytochrome P450"/>
    <property type="match status" value="1"/>
</dbReference>
<keyword evidence="7 9" id="KW-0503">Monooxygenase</keyword>
<dbReference type="PROSITE" id="PS00086">
    <property type="entry name" value="CYTOCHROME_P450"/>
    <property type="match status" value="1"/>
</dbReference>
<evidence type="ECO:0000256" key="7">
    <source>
        <dbReference type="ARBA" id="ARBA00023033"/>
    </source>
</evidence>
<organism evidence="10 11">
    <name type="scientific">Penicillium cataractarum</name>
    <dbReference type="NCBI Taxonomy" id="2100454"/>
    <lineage>
        <taxon>Eukaryota</taxon>
        <taxon>Fungi</taxon>
        <taxon>Dikarya</taxon>
        <taxon>Ascomycota</taxon>
        <taxon>Pezizomycotina</taxon>
        <taxon>Eurotiomycetes</taxon>
        <taxon>Eurotiomycetidae</taxon>
        <taxon>Eurotiales</taxon>
        <taxon>Aspergillaceae</taxon>
        <taxon>Penicillium</taxon>
    </lineage>
</organism>
<protein>
    <submittedName>
        <fullName evidence="10">Uncharacterized protein</fullName>
    </submittedName>
</protein>